<proteinExistence type="predicted"/>
<name>A0A8H6HSQ7_9AGAR</name>
<evidence type="ECO:0000313" key="3">
    <source>
        <dbReference type="Proteomes" id="UP000521943"/>
    </source>
</evidence>
<dbReference type="Proteomes" id="UP000521943">
    <property type="component" value="Unassembled WGS sequence"/>
</dbReference>
<keyword evidence="3" id="KW-1185">Reference proteome</keyword>
<evidence type="ECO:0000256" key="1">
    <source>
        <dbReference type="SAM" id="SignalP"/>
    </source>
</evidence>
<accession>A0A8H6HSQ7</accession>
<organism evidence="2 3">
    <name type="scientific">Ephemerocybe angulata</name>
    <dbReference type="NCBI Taxonomy" id="980116"/>
    <lineage>
        <taxon>Eukaryota</taxon>
        <taxon>Fungi</taxon>
        <taxon>Dikarya</taxon>
        <taxon>Basidiomycota</taxon>
        <taxon>Agaricomycotina</taxon>
        <taxon>Agaricomycetes</taxon>
        <taxon>Agaricomycetidae</taxon>
        <taxon>Agaricales</taxon>
        <taxon>Agaricineae</taxon>
        <taxon>Psathyrellaceae</taxon>
        <taxon>Ephemerocybe</taxon>
    </lineage>
</organism>
<feature type="signal peptide" evidence="1">
    <location>
        <begin position="1"/>
        <end position="23"/>
    </location>
</feature>
<sequence>MHFPTLRILSIVASLAMLSRAYSDDVFGARDYMDELSTRTDAVLSSLSTRELIAEVSERLDRRKYEIDFQWECVNCLVISRKGPVKSKTCPKTKSRLHDWAKTSTTRVDPAT</sequence>
<protein>
    <submittedName>
        <fullName evidence="2">Uncharacterized protein</fullName>
    </submittedName>
</protein>
<evidence type="ECO:0000313" key="2">
    <source>
        <dbReference type="EMBL" id="KAF6752499.1"/>
    </source>
</evidence>
<keyword evidence="1" id="KW-0732">Signal</keyword>
<comment type="caution">
    <text evidence="2">The sequence shown here is derived from an EMBL/GenBank/DDBJ whole genome shotgun (WGS) entry which is preliminary data.</text>
</comment>
<dbReference type="EMBL" id="JACGCI010000044">
    <property type="protein sequence ID" value="KAF6752499.1"/>
    <property type="molecule type" value="Genomic_DNA"/>
</dbReference>
<reference evidence="2 3" key="1">
    <citation type="submission" date="2020-07" db="EMBL/GenBank/DDBJ databases">
        <title>Comparative genomics of pyrophilous fungi reveals a link between fire events and developmental genes.</title>
        <authorList>
            <consortium name="DOE Joint Genome Institute"/>
            <person name="Steindorff A.S."/>
            <person name="Carver A."/>
            <person name="Calhoun S."/>
            <person name="Stillman K."/>
            <person name="Liu H."/>
            <person name="Lipzen A."/>
            <person name="Pangilinan J."/>
            <person name="Labutti K."/>
            <person name="Bruns T.D."/>
            <person name="Grigoriev I.V."/>
        </authorList>
    </citation>
    <scope>NUCLEOTIDE SEQUENCE [LARGE SCALE GENOMIC DNA]</scope>
    <source>
        <strain evidence="2 3">CBS 144469</strain>
    </source>
</reference>
<gene>
    <name evidence="2" type="ORF">DFP72DRAFT_1070444</name>
</gene>
<dbReference type="AlphaFoldDB" id="A0A8H6HSQ7"/>
<feature type="chain" id="PRO_5034954399" evidence="1">
    <location>
        <begin position="24"/>
        <end position="112"/>
    </location>
</feature>